<dbReference type="InterPro" id="IPR036388">
    <property type="entry name" value="WH-like_DNA-bd_sf"/>
</dbReference>
<keyword evidence="3" id="KW-0804">Transcription</keyword>
<keyword evidence="2" id="KW-0238">DNA-binding</keyword>
<accession>A0A9D1DP56</accession>
<dbReference type="SUPFAM" id="SSF46785">
    <property type="entry name" value="Winged helix' DNA-binding domain"/>
    <property type="match status" value="1"/>
</dbReference>
<dbReference type="Proteomes" id="UP000886785">
    <property type="component" value="Unassembled WGS sequence"/>
</dbReference>
<dbReference type="Gene3D" id="1.10.10.10">
    <property type="entry name" value="Winged helix-like DNA-binding domain superfamily/Winged helix DNA-binding domain"/>
    <property type="match status" value="1"/>
</dbReference>
<organism evidence="5 6">
    <name type="scientific">Candidatus Gallacutalibacter pullicola</name>
    <dbReference type="NCBI Taxonomy" id="2840830"/>
    <lineage>
        <taxon>Bacteria</taxon>
        <taxon>Bacillati</taxon>
        <taxon>Bacillota</taxon>
        <taxon>Clostridia</taxon>
        <taxon>Eubacteriales</taxon>
        <taxon>Candidatus Gallacutalibacter</taxon>
    </lineage>
</organism>
<sequence length="225" mass="24967">MGASQSHGLSEKVSQDILEYIARNGLQPGDRLPNEYELAGMLQVGRSSVREAVKLLVSRNVLVVRQGAGTFVSQKRGITEDPLGLSLIPDKHRLARDLMEVRILLEPQIAAAAAQNAAAGEVEQLEQLCAQTEQTIRAGEPHLQKDIEFHTCIARSSKNLVVPQLLPILQKAIEVFIDVTNSSLLEETIATHREITEAIRRRDAAAAHDAMYLHLIYNRRQILTR</sequence>
<dbReference type="SUPFAM" id="SSF48008">
    <property type="entry name" value="GntR ligand-binding domain-like"/>
    <property type="match status" value="1"/>
</dbReference>
<evidence type="ECO:0000256" key="2">
    <source>
        <dbReference type="ARBA" id="ARBA00023125"/>
    </source>
</evidence>
<dbReference type="InterPro" id="IPR008920">
    <property type="entry name" value="TF_FadR/GntR_C"/>
</dbReference>
<protein>
    <submittedName>
        <fullName evidence="5">FadR family transcriptional regulator</fullName>
    </submittedName>
</protein>
<dbReference type="GO" id="GO:0003677">
    <property type="term" value="F:DNA binding"/>
    <property type="evidence" value="ECO:0007669"/>
    <property type="project" value="UniProtKB-KW"/>
</dbReference>
<dbReference type="EMBL" id="DVHF01000032">
    <property type="protein sequence ID" value="HIR56489.1"/>
    <property type="molecule type" value="Genomic_DNA"/>
</dbReference>
<reference evidence="5" key="2">
    <citation type="journal article" date="2021" name="PeerJ">
        <title>Extensive microbial diversity within the chicken gut microbiome revealed by metagenomics and culture.</title>
        <authorList>
            <person name="Gilroy R."/>
            <person name="Ravi A."/>
            <person name="Getino M."/>
            <person name="Pursley I."/>
            <person name="Horton D.L."/>
            <person name="Alikhan N.F."/>
            <person name="Baker D."/>
            <person name="Gharbi K."/>
            <person name="Hall N."/>
            <person name="Watson M."/>
            <person name="Adriaenssens E.M."/>
            <person name="Foster-Nyarko E."/>
            <person name="Jarju S."/>
            <person name="Secka A."/>
            <person name="Antonio M."/>
            <person name="Oren A."/>
            <person name="Chaudhuri R.R."/>
            <person name="La Ragione R."/>
            <person name="Hildebrand F."/>
            <person name="Pallen M.J."/>
        </authorList>
    </citation>
    <scope>NUCLEOTIDE SEQUENCE</scope>
    <source>
        <strain evidence="5">ChiSjej1B19-7085</strain>
    </source>
</reference>
<dbReference type="SMART" id="SM00895">
    <property type="entry name" value="FCD"/>
    <property type="match status" value="1"/>
</dbReference>
<dbReference type="AlphaFoldDB" id="A0A9D1DP56"/>
<gene>
    <name evidence="5" type="ORF">IAA54_02390</name>
</gene>
<dbReference type="PANTHER" id="PTHR43537">
    <property type="entry name" value="TRANSCRIPTIONAL REGULATOR, GNTR FAMILY"/>
    <property type="match status" value="1"/>
</dbReference>
<dbReference type="Pfam" id="PF00392">
    <property type="entry name" value="GntR"/>
    <property type="match status" value="1"/>
</dbReference>
<name>A0A9D1DP56_9FIRM</name>
<dbReference type="CDD" id="cd07377">
    <property type="entry name" value="WHTH_GntR"/>
    <property type="match status" value="1"/>
</dbReference>
<dbReference type="InterPro" id="IPR011711">
    <property type="entry name" value="GntR_C"/>
</dbReference>
<dbReference type="SMART" id="SM00345">
    <property type="entry name" value="HTH_GNTR"/>
    <property type="match status" value="1"/>
</dbReference>
<evidence type="ECO:0000313" key="5">
    <source>
        <dbReference type="EMBL" id="HIR56489.1"/>
    </source>
</evidence>
<dbReference type="GO" id="GO:0003700">
    <property type="term" value="F:DNA-binding transcription factor activity"/>
    <property type="evidence" value="ECO:0007669"/>
    <property type="project" value="InterPro"/>
</dbReference>
<dbReference type="PROSITE" id="PS50949">
    <property type="entry name" value="HTH_GNTR"/>
    <property type="match status" value="1"/>
</dbReference>
<dbReference type="InterPro" id="IPR036390">
    <property type="entry name" value="WH_DNA-bd_sf"/>
</dbReference>
<dbReference type="InterPro" id="IPR000524">
    <property type="entry name" value="Tscrpt_reg_HTH_GntR"/>
</dbReference>
<proteinExistence type="predicted"/>
<evidence type="ECO:0000259" key="4">
    <source>
        <dbReference type="PROSITE" id="PS50949"/>
    </source>
</evidence>
<dbReference type="PANTHER" id="PTHR43537:SF5">
    <property type="entry name" value="UXU OPERON TRANSCRIPTIONAL REGULATOR"/>
    <property type="match status" value="1"/>
</dbReference>
<feature type="domain" description="HTH gntR-type" evidence="4">
    <location>
        <begin position="7"/>
        <end position="75"/>
    </location>
</feature>
<dbReference type="Pfam" id="PF07729">
    <property type="entry name" value="FCD"/>
    <property type="match status" value="1"/>
</dbReference>
<dbReference type="Gene3D" id="1.20.120.530">
    <property type="entry name" value="GntR ligand-binding domain-like"/>
    <property type="match status" value="1"/>
</dbReference>
<reference evidence="5" key="1">
    <citation type="submission" date="2020-10" db="EMBL/GenBank/DDBJ databases">
        <authorList>
            <person name="Gilroy R."/>
        </authorList>
    </citation>
    <scope>NUCLEOTIDE SEQUENCE</scope>
    <source>
        <strain evidence="5">ChiSjej1B19-7085</strain>
    </source>
</reference>
<evidence type="ECO:0000313" key="6">
    <source>
        <dbReference type="Proteomes" id="UP000886785"/>
    </source>
</evidence>
<keyword evidence="1" id="KW-0805">Transcription regulation</keyword>
<dbReference type="PRINTS" id="PR00035">
    <property type="entry name" value="HTHGNTR"/>
</dbReference>
<evidence type="ECO:0000256" key="3">
    <source>
        <dbReference type="ARBA" id="ARBA00023163"/>
    </source>
</evidence>
<comment type="caution">
    <text evidence="5">The sequence shown here is derived from an EMBL/GenBank/DDBJ whole genome shotgun (WGS) entry which is preliminary data.</text>
</comment>
<evidence type="ECO:0000256" key="1">
    <source>
        <dbReference type="ARBA" id="ARBA00023015"/>
    </source>
</evidence>